<dbReference type="PANTHER" id="PTHR33112:SF1">
    <property type="entry name" value="HETEROKARYON INCOMPATIBILITY DOMAIN-CONTAINING PROTEIN"/>
    <property type="match status" value="1"/>
</dbReference>
<evidence type="ECO:0000313" key="3">
    <source>
        <dbReference type="Proteomes" id="UP000799770"/>
    </source>
</evidence>
<proteinExistence type="predicted"/>
<organism evidence="2 3">
    <name type="scientific">Lophiotrema nucula</name>
    <dbReference type="NCBI Taxonomy" id="690887"/>
    <lineage>
        <taxon>Eukaryota</taxon>
        <taxon>Fungi</taxon>
        <taxon>Dikarya</taxon>
        <taxon>Ascomycota</taxon>
        <taxon>Pezizomycotina</taxon>
        <taxon>Dothideomycetes</taxon>
        <taxon>Pleosporomycetidae</taxon>
        <taxon>Pleosporales</taxon>
        <taxon>Lophiotremataceae</taxon>
        <taxon>Lophiotrema</taxon>
    </lineage>
</organism>
<dbReference type="EMBL" id="ML977310">
    <property type="protein sequence ID" value="KAF2122601.1"/>
    <property type="molecule type" value="Genomic_DNA"/>
</dbReference>
<name>A0A6A5ZWF6_9PLEO</name>
<dbReference type="OrthoDB" id="5428863at2759"/>
<protein>
    <submittedName>
        <fullName evidence="2">Heterokaryon incompatibility protein-domain-containing protein</fullName>
    </submittedName>
</protein>
<sequence length="708" mass="79492">MTKSKRSPPKLCLQCRGTFTRLKQTLLEPRQIAVPEKIATHRRAQVQAHREDSTQCDLCSIAIAVLDTAHGSEAASGGYTLWAINLLNEDERERAIGFSQEKFIVAISVTKGAERPTTIKVGATPRIGRKDGLIYNVGTSSLSARVVDKRRFHLETVTSWIELCMGEHTCCRVKTTRNMTRLKVIDCYSKQVVKHQTGQKYITLSYVWGKNQESQLNHMVANDALEECPNTIADAIEVTKMLGYRFLWVDRYCINQSDLLERFSQIDQMDAIYENADLTIVAGAGKDDRYGLPGTGTARSPNRTPQPSAQLGDLMLASTLPDIVWHLKSSKWATRGWTYQEAMLSRRCLVFFPDQVWFLCRKFCRSEALPSIPLLASGERNLLSVFHNFFGDSTQAPHRGSGAYSTEELILHIEMYSTRHLTYTLDALNAFKGILNRSSIPQFWGVPMLATLKPVYATCSAIQDVLELPDLPQSTSRFNLGLLWGLLWDASERDEAVREPAFPTWSWLSLSNTSIEYRHRKLWQQVTLAPSFNALSCIDFQAKAPTDDSSYGRGVTLEGNIARVTKLEQIDILPPSTPYVAFKDPDAMLPTIYVEPLHSPAPSLVNEKSEQMPTPVMGQLRYDSRALLPKSFREGLSTAEAHANHEERNGGISSWYVLGLIGLSRQGTEFGVECLVVEKTGKDTCKRIGTTTLIDESVFRRKERLVLL</sequence>
<dbReference type="AlphaFoldDB" id="A0A6A5ZWF6"/>
<dbReference type="Proteomes" id="UP000799770">
    <property type="component" value="Unassembled WGS sequence"/>
</dbReference>
<feature type="domain" description="Heterokaryon incompatibility" evidence="1">
    <location>
        <begin position="201"/>
        <end position="341"/>
    </location>
</feature>
<dbReference type="PANTHER" id="PTHR33112">
    <property type="entry name" value="DOMAIN PROTEIN, PUTATIVE-RELATED"/>
    <property type="match status" value="1"/>
</dbReference>
<evidence type="ECO:0000259" key="1">
    <source>
        <dbReference type="Pfam" id="PF06985"/>
    </source>
</evidence>
<gene>
    <name evidence="2" type="ORF">BDV96DRAFT_561046</name>
</gene>
<dbReference type="Pfam" id="PF06985">
    <property type="entry name" value="HET"/>
    <property type="match status" value="1"/>
</dbReference>
<dbReference type="InterPro" id="IPR010730">
    <property type="entry name" value="HET"/>
</dbReference>
<evidence type="ECO:0000313" key="2">
    <source>
        <dbReference type="EMBL" id="KAF2122601.1"/>
    </source>
</evidence>
<keyword evidence="3" id="KW-1185">Reference proteome</keyword>
<reference evidence="2" key="1">
    <citation type="journal article" date="2020" name="Stud. Mycol.">
        <title>101 Dothideomycetes genomes: a test case for predicting lifestyles and emergence of pathogens.</title>
        <authorList>
            <person name="Haridas S."/>
            <person name="Albert R."/>
            <person name="Binder M."/>
            <person name="Bloem J."/>
            <person name="Labutti K."/>
            <person name="Salamov A."/>
            <person name="Andreopoulos B."/>
            <person name="Baker S."/>
            <person name="Barry K."/>
            <person name="Bills G."/>
            <person name="Bluhm B."/>
            <person name="Cannon C."/>
            <person name="Castanera R."/>
            <person name="Culley D."/>
            <person name="Daum C."/>
            <person name="Ezra D."/>
            <person name="Gonzalez J."/>
            <person name="Henrissat B."/>
            <person name="Kuo A."/>
            <person name="Liang C."/>
            <person name="Lipzen A."/>
            <person name="Lutzoni F."/>
            <person name="Magnuson J."/>
            <person name="Mondo S."/>
            <person name="Nolan M."/>
            <person name="Ohm R."/>
            <person name="Pangilinan J."/>
            <person name="Park H.-J."/>
            <person name="Ramirez L."/>
            <person name="Alfaro M."/>
            <person name="Sun H."/>
            <person name="Tritt A."/>
            <person name="Yoshinaga Y."/>
            <person name="Zwiers L.-H."/>
            <person name="Turgeon B."/>
            <person name="Goodwin S."/>
            <person name="Spatafora J."/>
            <person name="Crous P."/>
            <person name="Grigoriev I."/>
        </authorList>
    </citation>
    <scope>NUCLEOTIDE SEQUENCE</scope>
    <source>
        <strain evidence="2">CBS 627.86</strain>
    </source>
</reference>
<accession>A0A6A5ZWF6</accession>